<comment type="cofactor">
    <cofactor evidence="10">
        <name>[4Fe-4S] cluster</name>
        <dbReference type="ChEBI" id="CHEBI:49883"/>
    </cofactor>
    <text evidence="10">Binds 1 [4Fe-4S] cluster. The cluster is coordinated with 3 cysteines and an exchangeable S-adenosyl-L-methionine.</text>
</comment>
<keyword evidence="4 10" id="KW-0004">4Fe-4S</keyword>
<dbReference type="PANTHER" id="PTHR30352:SF5">
    <property type="entry name" value="PYRUVATE FORMATE-LYASE 1-ACTIVATING ENZYME"/>
    <property type="match status" value="1"/>
</dbReference>
<dbReference type="SFLD" id="SFLDG01066">
    <property type="entry name" value="organic_radical-activating_enz"/>
    <property type="match status" value="1"/>
</dbReference>
<dbReference type="InterPro" id="IPR001989">
    <property type="entry name" value="Radical_activat_CS"/>
</dbReference>
<dbReference type="GO" id="GO:0016829">
    <property type="term" value="F:lyase activity"/>
    <property type="evidence" value="ECO:0007669"/>
    <property type="project" value="UniProtKB-KW"/>
</dbReference>
<evidence type="ECO:0000256" key="9">
    <source>
        <dbReference type="ARBA" id="ARBA00023014"/>
    </source>
</evidence>
<keyword evidence="9 10" id="KW-0411">Iron-sulfur</keyword>
<dbReference type="EMBL" id="DVON01000180">
    <property type="protein sequence ID" value="HIV13156.1"/>
    <property type="molecule type" value="Genomic_DNA"/>
</dbReference>
<dbReference type="GO" id="GO:0046872">
    <property type="term" value="F:metal ion binding"/>
    <property type="evidence" value="ECO:0007669"/>
    <property type="project" value="UniProtKB-UniRule"/>
</dbReference>
<dbReference type="PROSITE" id="PS51918">
    <property type="entry name" value="RADICAL_SAM"/>
    <property type="match status" value="1"/>
</dbReference>
<dbReference type="AlphaFoldDB" id="A0A9D1NUL4"/>
<keyword evidence="7 10" id="KW-0560">Oxidoreductase</keyword>
<dbReference type="GO" id="GO:0051539">
    <property type="term" value="F:4 iron, 4 sulfur cluster binding"/>
    <property type="evidence" value="ECO:0007669"/>
    <property type="project" value="UniProtKB-UniRule"/>
</dbReference>
<keyword evidence="6 10" id="KW-0479">Metal-binding</keyword>
<dbReference type="GO" id="GO:0043365">
    <property type="term" value="F:[formate-C-acetyltransferase]-activating enzyme activity"/>
    <property type="evidence" value="ECO:0007669"/>
    <property type="project" value="UniProtKB-UniRule"/>
</dbReference>
<comment type="catalytic activity">
    <reaction evidence="10">
        <text>glycyl-[formate C-acetyltransferase] + reduced [flavodoxin] + S-adenosyl-L-methionine = glycin-2-yl radical-[formate C-acetyltransferase] + semiquinone [flavodoxin] + 5'-deoxyadenosine + L-methionine + H(+)</text>
        <dbReference type="Rhea" id="RHEA:19225"/>
        <dbReference type="Rhea" id="RHEA-COMP:10622"/>
        <dbReference type="Rhea" id="RHEA-COMP:12190"/>
        <dbReference type="Rhea" id="RHEA-COMP:12191"/>
        <dbReference type="Rhea" id="RHEA-COMP:14480"/>
        <dbReference type="ChEBI" id="CHEBI:15378"/>
        <dbReference type="ChEBI" id="CHEBI:17319"/>
        <dbReference type="ChEBI" id="CHEBI:29947"/>
        <dbReference type="ChEBI" id="CHEBI:32722"/>
        <dbReference type="ChEBI" id="CHEBI:57618"/>
        <dbReference type="ChEBI" id="CHEBI:57844"/>
        <dbReference type="ChEBI" id="CHEBI:59789"/>
        <dbReference type="ChEBI" id="CHEBI:140311"/>
        <dbReference type="EC" id="1.97.1.4"/>
    </reaction>
</comment>
<dbReference type="InterPro" id="IPR034457">
    <property type="entry name" value="Organic_radical-activating"/>
</dbReference>
<evidence type="ECO:0000256" key="4">
    <source>
        <dbReference type="ARBA" id="ARBA00022485"/>
    </source>
</evidence>
<evidence type="ECO:0000259" key="11">
    <source>
        <dbReference type="PROSITE" id="PS51918"/>
    </source>
</evidence>
<sequence>MSEKKGRIHSLESFGTVDGPGIRFVVFFQGCPLRCRYCHNPDTWAVHGGTEMTAGEILDQYEKNRQFYRAGGITATGGEPLLQLNFLTELMKEAKKRGIHTCLDTSGIVYRKERAEDFDGLWEALDLVLLDLKHSDPEGHRWLTGCGQEPVLEFLKALEEKKIPVIIRHVVVPGITDGPEQLRSLGRIIGGFTNIKGLEVLPYHTMGVEKYRQLGISYPLEGVEALPKEAALTARAEILEGIRERRK</sequence>
<gene>
    <name evidence="12" type="primary">pflA</name>
    <name evidence="12" type="ORF">IAA63_08485</name>
</gene>
<comment type="subcellular location">
    <subcellularLocation>
        <location evidence="10">Cytoplasm</location>
    </subcellularLocation>
</comment>
<dbReference type="NCBIfam" id="TIGR02493">
    <property type="entry name" value="PFLA"/>
    <property type="match status" value="1"/>
</dbReference>
<comment type="function">
    <text evidence="1 10">Activation of pyruvate formate-lyase under anaerobic conditions by generation of an organic free radical, using S-adenosylmethionine and reduced flavodoxin as cosubstrates to produce 5'-deoxy-adenosine.</text>
</comment>
<evidence type="ECO:0000256" key="8">
    <source>
        <dbReference type="ARBA" id="ARBA00023004"/>
    </source>
</evidence>
<keyword evidence="10" id="KW-0963">Cytoplasm</keyword>
<dbReference type="InterPro" id="IPR013785">
    <property type="entry name" value="Aldolase_TIM"/>
</dbReference>
<evidence type="ECO:0000256" key="2">
    <source>
        <dbReference type="ARBA" id="ARBA00009777"/>
    </source>
</evidence>
<protein>
    <recommendedName>
        <fullName evidence="3 10">Pyruvate formate-lyase-activating enzyme</fullName>
        <ecNumber evidence="10">1.97.1.4</ecNumber>
    </recommendedName>
</protein>
<dbReference type="Pfam" id="PF04055">
    <property type="entry name" value="Radical_SAM"/>
    <property type="match status" value="1"/>
</dbReference>
<dbReference type="CDD" id="cd01335">
    <property type="entry name" value="Radical_SAM"/>
    <property type="match status" value="1"/>
</dbReference>
<accession>A0A9D1NUL4</accession>
<dbReference type="EC" id="1.97.1.4" evidence="10"/>
<organism evidence="12 13">
    <name type="scientific">Candidatus Pullilachnospira stercoravium</name>
    <dbReference type="NCBI Taxonomy" id="2840913"/>
    <lineage>
        <taxon>Bacteria</taxon>
        <taxon>Bacillati</taxon>
        <taxon>Bacillota</taxon>
        <taxon>Clostridia</taxon>
        <taxon>Lachnospirales</taxon>
        <taxon>Lachnospiraceae</taxon>
        <taxon>Lachnospiraceae incertae sedis</taxon>
        <taxon>Candidatus Pullilachnospira</taxon>
    </lineage>
</organism>
<evidence type="ECO:0000256" key="5">
    <source>
        <dbReference type="ARBA" id="ARBA00022691"/>
    </source>
</evidence>
<comment type="similarity">
    <text evidence="2 10">Belongs to the organic radical-activating enzymes family.</text>
</comment>
<evidence type="ECO:0000313" key="13">
    <source>
        <dbReference type="Proteomes" id="UP000886723"/>
    </source>
</evidence>
<dbReference type="SFLD" id="SFLDG01067">
    <property type="entry name" value="SPASM/twitch_domain_containing"/>
    <property type="match status" value="1"/>
</dbReference>
<keyword evidence="12" id="KW-0456">Lyase</keyword>
<evidence type="ECO:0000256" key="6">
    <source>
        <dbReference type="ARBA" id="ARBA00022723"/>
    </source>
</evidence>
<dbReference type="PIRSF" id="PIRSF000371">
    <property type="entry name" value="PFL_act_enz"/>
    <property type="match status" value="1"/>
</dbReference>
<name>A0A9D1NUL4_9FIRM</name>
<dbReference type="Proteomes" id="UP000886723">
    <property type="component" value="Unassembled WGS sequence"/>
</dbReference>
<dbReference type="SFLD" id="SFLDS00029">
    <property type="entry name" value="Radical_SAM"/>
    <property type="match status" value="1"/>
</dbReference>
<evidence type="ECO:0000256" key="1">
    <source>
        <dbReference type="ARBA" id="ARBA00003141"/>
    </source>
</evidence>
<keyword evidence="12" id="KW-0670">Pyruvate</keyword>
<dbReference type="PROSITE" id="PS01087">
    <property type="entry name" value="RADICAL_ACTIVATING"/>
    <property type="match status" value="1"/>
</dbReference>
<keyword evidence="8 10" id="KW-0408">Iron</keyword>
<dbReference type="PANTHER" id="PTHR30352">
    <property type="entry name" value="PYRUVATE FORMATE-LYASE-ACTIVATING ENZYME"/>
    <property type="match status" value="1"/>
</dbReference>
<proteinExistence type="inferred from homology"/>
<dbReference type="Gene3D" id="3.20.20.70">
    <property type="entry name" value="Aldolase class I"/>
    <property type="match status" value="1"/>
</dbReference>
<dbReference type="InterPro" id="IPR007197">
    <property type="entry name" value="rSAM"/>
</dbReference>
<dbReference type="InterPro" id="IPR012839">
    <property type="entry name" value="Organic_radical_activase"/>
</dbReference>
<dbReference type="InterPro" id="IPR058240">
    <property type="entry name" value="rSAM_sf"/>
</dbReference>
<feature type="domain" description="Radical SAM core" evidence="11">
    <location>
        <begin position="17"/>
        <end position="243"/>
    </location>
</feature>
<evidence type="ECO:0000256" key="10">
    <source>
        <dbReference type="RuleBase" id="RU362053"/>
    </source>
</evidence>
<dbReference type="GO" id="GO:0005737">
    <property type="term" value="C:cytoplasm"/>
    <property type="evidence" value="ECO:0007669"/>
    <property type="project" value="UniProtKB-SubCell"/>
</dbReference>
<evidence type="ECO:0000313" key="12">
    <source>
        <dbReference type="EMBL" id="HIV13156.1"/>
    </source>
</evidence>
<keyword evidence="5 10" id="KW-0949">S-adenosyl-L-methionine</keyword>
<reference evidence="12" key="1">
    <citation type="submission" date="2020-10" db="EMBL/GenBank/DDBJ databases">
        <authorList>
            <person name="Gilroy R."/>
        </authorList>
    </citation>
    <scope>NUCLEOTIDE SEQUENCE</scope>
    <source>
        <strain evidence="12">ChiBcec2-4451</strain>
    </source>
</reference>
<evidence type="ECO:0000256" key="3">
    <source>
        <dbReference type="ARBA" id="ARBA00021356"/>
    </source>
</evidence>
<reference evidence="12" key="2">
    <citation type="journal article" date="2021" name="PeerJ">
        <title>Extensive microbial diversity within the chicken gut microbiome revealed by metagenomics and culture.</title>
        <authorList>
            <person name="Gilroy R."/>
            <person name="Ravi A."/>
            <person name="Getino M."/>
            <person name="Pursley I."/>
            <person name="Horton D.L."/>
            <person name="Alikhan N.F."/>
            <person name="Baker D."/>
            <person name="Gharbi K."/>
            <person name="Hall N."/>
            <person name="Watson M."/>
            <person name="Adriaenssens E.M."/>
            <person name="Foster-Nyarko E."/>
            <person name="Jarju S."/>
            <person name="Secka A."/>
            <person name="Antonio M."/>
            <person name="Oren A."/>
            <person name="Chaudhuri R.R."/>
            <person name="La Ragione R."/>
            <person name="Hildebrand F."/>
            <person name="Pallen M.J."/>
        </authorList>
    </citation>
    <scope>NUCLEOTIDE SEQUENCE</scope>
    <source>
        <strain evidence="12">ChiBcec2-4451</strain>
    </source>
</reference>
<evidence type="ECO:0000256" key="7">
    <source>
        <dbReference type="ARBA" id="ARBA00023002"/>
    </source>
</evidence>
<dbReference type="SUPFAM" id="SSF102114">
    <property type="entry name" value="Radical SAM enzymes"/>
    <property type="match status" value="1"/>
</dbReference>
<comment type="caution">
    <text evidence="12">The sequence shown here is derived from an EMBL/GenBank/DDBJ whole genome shotgun (WGS) entry which is preliminary data.</text>
</comment>
<dbReference type="InterPro" id="IPR012838">
    <property type="entry name" value="PFL1_activating"/>
</dbReference>